<dbReference type="OrthoDB" id="8880247at2"/>
<protein>
    <submittedName>
        <fullName evidence="4">Tripartite-type tricarboxylate transporter, receptor component TctC</fullName>
    </submittedName>
</protein>
<evidence type="ECO:0000313" key="4">
    <source>
        <dbReference type="EMBL" id="SET18516.1"/>
    </source>
</evidence>
<evidence type="ECO:0000256" key="2">
    <source>
        <dbReference type="SAM" id="MobiDB-lite"/>
    </source>
</evidence>
<keyword evidence="3" id="KW-0732">Signal</keyword>
<dbReference type="PANTHER" id="PTHR42928">
    <property type="entry name" value="TRICARBOXYLATE-BINDING PROTEIN"/>
    <property type="match status" value="1"/>
</dbReference>
<dbReference type="CDD" id="cd07012">
    <property type="entry name" value="PBP2_Bug_TTT"/>
    <property type="match status" value="1"/>
</dbReference>
<name>A0A1I0CFZ5_9FIRM</name>
<accession>A0A1I0CFZ5</accession>
<dbReference type="Pfam" id="PF03401">
    <property type="entry name" value="TctC"/>
    <property type="match status" value="1"/>
</dbReference>
<sequence length="369" mass="39414">MKKTVSSITAVILAGAMSASLAACANSAAESTTKAASVSESTASENAGSETKTAESSVSSGNTSSSLEKVGDFPSETITIQVPFSAGGATDIGARHLATALTKVTGQNVVIENPTGSGGWVSWSDLLGNADKYSDGYTLGLVNHNFVFGEYDEGNQREYGLDDLQLIANQCIDANALVIRKNEDRFSDASSFVEYAKSNPVLISAQATGITDGDASTAEWFNKNFDAKITVVPVDGSADGKSMFLAGDTDVYFCNVSDILSGDSDEMTPIAVFTEKRVEQLPDVPTIKEATGKEYLGFSDRGYFYPKTVDPKKAEYMAKAIQLASEDPEYIKNMSELGITLDTSTGDDFRKTLESQLDIRLDVWNLQKK</sequence>
<evidence type="ECO:0000313" key="5">
    <source>
        <dbReference type="Proteomes" id="UP000199820"/>
    </source>
</evidence>
<dbReference type="eggNOG" id="COG3181">
    <property type="taxonomic scope" value="Bacteria"/>
</dbReference>
<dbReference type="RefSeq" id="WP_074648869.1">
    <property type="nucleotide sequence ID" value="NZ_FOIL01000007.1"/>
</dbReference>
<dbReference type="PROSITE" id="PS51257">
    <property type="entry name" value="PROKAR_LIPOPROTEIN"/>
    <property type="match status" value="1"/>
</dbReference>
<keyword evidence="4" id="KW-0675">Receptor</keyword>
<feature type="signal peptide" evidence="3">
    <location>
        <begin position="1"/>
        <end position="25"/>
    </location>
</feature>
<evidence type="ECO:0000256" key="3">
    <source>
        <dbReference type="SAM" id="SignalP"/>
    </source>
</evidence>
<feature type="region of interest" description="Disordered" evidence="2">
    <location>
        <begin position="34"/>
        <end position="70"/>
    </location>
</feature>
<organism evidence="4 5">
    <name type="scientific">[Clostridium] aminophilum</name>
    <dbReference type="NCBI Taxonomy" id="1526"/>
    <lineage>
        <taxon>Bacteria</taxon>
        <taxon>Bacillati</taxon>
        <taxon>Bacillota</taxon>
        <taxon>Clostridia</taxon>
        <taxon>Lachnospirales</taxon>
        <taxon>Lachnospiraceae</taxon>
    </lineage>
</organism>
<dbReference type="Gene3D" id="3.40.190.150">
    <property type="entry name" value="Bordetella uptake gene, domain 1"/>
    <property type="match status" value="1"/>
</dbReference>
<feature type="compositionally biased region" description="Low complexity" evidence="2">
    <location>
        <begin position="56"/>
        <end position="66"/>
    </location>
</feature>
<dbReference type="InterPro" id="IPR042100">
    <property type="entry name" value="Bug_dom1"/>
</dbReference>
<feature type="chain" id="PRO_5038895170" evidence="3">
    <location>
        <begin position="26"/>
        <end position="369"/>
    </location>
</feature>
<dbReference type="Proteomes" id="UP000199820">
    <property type="component" value="Unassembled WGS sequence"/>
</dbReference>
<dbReference type="InterPro" id="IPR005064">
    <property type="entry name" value="BUG"/>
</dbReference>
<dbReference type="EMBL" id="FOIL01000007">
    <property type="protein sequence ID" value="SET18516.1"/>
    <property type="molecule type" value="Genomic_DNA"/>
</dbReference>
<dbReference type="AlphaFoldDB" id="A0A1I0CFZ5"/>
<dbReference type="PANTHER" id="PTHR42928:SF5">
    <property type="entry name" value="BLR1237 PROTEIN"/>
    <property type="match status" value="1"/>
</dbReference>
<keyword evidence="5" id="KW-1185">Reference proteome</keyword>
<reference evidence="4 5" key="1">
    <citation type="submission" date="2016-10" db="EMBL/GenBank/DDBJ databases">
        <authorList>
            <person name="de Groot N.N."/>
        </authorList>
    </citation>
    <scope>NUCLEOTIDE SEQUENCE [LARGE SCALE GENOMIC DNA]</scope>
    <source>
        <strain evidence="4 5">KH1P1</strain>
    </source>
</reference>
<comment type="similarity">
    <text evidence="1">Belongs to the UPF0065 (bug) family.</text>
</comment>
<gene>
    <name evidence="4" type="ORF">SAMN04487771_100738</name>
</gene>
<proteinExistence type="inferred from homology"/>
<dbReference type="Gene3D" id="3.40.190.10">
    <property type="entry name" value="Periplasmic binding protein-like II"/>
    <property type="match status" value="1"/>
</dbReference>
<feature type="compositionally biased region" description="Polar residues" evidence="2">
    <location>
        <begin position="34"/>
        <end position="55"/>
    </location>
</feature>
<dbReference type="STRING" id="1526.SAMN02910262_00537"/>
<evidence type="ECO:0000256" key="1">
    <source>
        <dbReference type="ARBA" id="ARBA00006987"/>
    </source>
</evidence>